<evidence type="ECO:0000256" key="10">
    <source>
        <dbReference type="ARBA" id="ARBA00023136"/>
    </source>
</evidence>
<dbReference type="InterPro" id="IPR023043">
    <property type="entry name" value="NAD(P)H_OxRDtase_bac/plastid"/>
</dbReference>
<feature type="transmembrane region" description="Helical" evidence="11">
    <location>
        <begin position="60"/>
        <end position="81"/>
    </location>
</feature>
<accession>A0A5D3YLP2</accession>
<evidence type="ECO:0000256" key="5">
    <source>
        <dbReference type="ARBA" id="ARBA00022692"/>
    </source>
</evidence>
<proteinExistence type="inferred from homology"/>
<evidence type="ECO:0000256" key="8">
    <source>
        <dbReference type="ARBA" id="ARBA00022989"/>
    </source>
</evidence>
<keyword evidence="14" id="KW-1185">Reference proteome</keyword>
<comment type="similarity">
    <text evidence="2 11 12">Belongs to the complex I subunit 3 family.</text>
</comment>
<keyword evidence="9 11" id="KW-0520">NAD</keyword>
<dbReference type="EMBL" id="VNHY01000001">
    <property type="protein sequence ID" value="TYP95086.1"/>
    <property type="molecule type" value="Genomic_DNA"/>
</dbReference>
<feature type="transmembrane region" description="Helical" evidence="11">
    <location>
        <begin position="6"/>
        <end position="29"/>
    </location>
</feature>
<dbReference type="Gene3D" id="1.20.58.1610">
    <property type="entry name" value="NADH:ubiquinone/plastoquinone oxidoreductase, chain 3"/>
    <property type="match status" value="1"/>
</dbReference>
<comment type="function">
    <text evidence="11">NDH-1 shuttles electrons from NADH, via FMN and iron-sulfur (Fe-S) centers, to quinones in the respiratory chain. The immediate electron acceptor for the enzyme in this species is believed to be ubiquinone. Couples the redox reaction to proton translocation (for every two electrons transferred, four hydrogen ions are translocated across the cytoplasmic membrane), and thus conserves the redox energy in a proton gradient.</text>
</comment>
<keyword evidence="7 11" id="KW-1278">Translocase</keyword>
<keyword evidence="6 11" id="KW-0874">Quinone</keyword>
<evidence type="ECO:0000256" key="9">
    <source>
        <dbReference type="ARBA" id="ARBA00023027"/>
    </source>
</evidence>
<evidence type="ECO:0000256" key="12">
    <source>
        <dbReference type="RuleBase" id="RU003639"/>
    </source>
</evidence>
<protein>
    <recommendedName>
        <fullName evidence="11">NADH-quinone oxidoreductase subunit A</fullName>
        <ecNumber evidence="11">7.1.1.-</ecNumber>
    </recommendedName>
    <alternativeName>
        <fullName evidence="11">NADH dehydrogenase I subunit A</fullName>
    </alternativeName>
    <alternativeName>
        <fullName evidence="11">NDH-1 subunit A</fullName>
    </alternativeName>
    <alternativeName>
        <fullName evidence="11">NUO1</fullName>
    </alternativeName>
</protein>
<keyword evidence="4 11" id="KW-1003">Cell membrane</keyword>
<dbReference type="PANTHER" id="PTHR11058">
    <property type="entry name" value="NADH-UBIQUINONE OXIDOREDUCTASE CHAIN 3"/>
    <property type="match status" value="1"/>
</dbReference>
<keyword evidence="8 11" id="KW-1133">Transmembrane helix</keyword>
<dbReference type="EC" id="7.1.1.-" evidence="11"/>
<feature type="transmembrane region" description="Helical" evidence="11">
    <location>
        <begin position="87"/>
        <end position="110"/>
    </location>
</feature>
<dbReference type="Pfam" id="PF00507">
    <property type="entry name" value="Oxidored_q4"/>
    <property type="match status" value="1"/>
</dbReference>
<comment type="catalytic activity">
    <reaction evidence="11 12">
        <text>a quinone + NADH + 5 H(+)(in) = a quinol + NAD(+) + 4 H(+)(out)</text>
        <dbReference type="Rhea" id="RHEA:57888"/>
        <dbReference type="ChEBI" id="CHEBI:15378"/>
        <dbReference type="ChEBI" id="CHEBI:24646"/>
        <dbReference type="ChEBI" id="CHEBI:57540"/>
        <dbReference type="ChEBI" id="CHEBI:57945"/>
        <dbReference type="ChEBI" id="CHEBI:132124"/>
    </reaction>
</comment>
<keyword evidence="10 11" id="KW-0472">Membrane</keyword>
<comment type="caution">
    <text evidence="13">The sequence shown here is derived from an EMBL/GenBank/DDBJ whole genome shotgun (WGS) entry which is preliminary data.</text>
</comment>
<evidence type="ECO:0000313" key="13">
    <source>
        <dbReference type="EMBL" id="TYP95086.1"/>
    </source>
</evidence>
<dbReference type="GO" id="GO:0008137">
    <property type="term" value="F:NADH dehydrogenase (ubiquinone) activity"/>
    <property type="evidence" value="ECO:0007669"/>
    <property type="project" value="InterPro"/>
</dbReference>
<evidence type="ECO:0000256" key="3">
    <source>
        <dbReference type="ARBA" id="ARBA00022448"/>
    </source>
</evidence>
<evidence type="ECO:0000256" key="2">
    <source>
        <dbReference type="ARBA" id="ARBA00008472"/>
    </source>
</evidence>
<reference evidence="13 14" key="1">
    <citation type="submission" date="2019-07" db="EMBL/GenBank/DDBJ databases">
        <title>Genomic Encyclopedia of Archaeal and Bacterial Type Strains, Phase II (KMG-II): from individual species to whole genera.</title>
        <authorList>
            <person name="Goeker M."/>
        </authorList>
    </citation>
    <scope>NUCLEOTIDE SEQUENCE [LARGE SCALE GENOMIC DNA]</scope>
    <source>
        <strain evidence="13 14">DSM 21935</strain>
    </source>
</reference>
<name>A0A5D3YLP2_9BACT</name>
<evidence type="ECO:0000256" key="6">
    <source>
        <dbReference type="ARBA" id="ARBA00022719"/>
    </source>
</evidence>
<gene>
    <name evidence="11" type="primary">nuoA</name>
    <name evidence="13" type="ORF">LX73_0381</name>
</gene>
<dbReference type="RefSeq" id="WP_148897768.1">
    <property type="nucleotide sequence ID" value="NZ_VNHY01000001.1"/>
</dbReference>
<dbReference type="AlphaFoldDB" id="A0A5D3YLP2"/>
<dbReference type="HAMAP" id="MF_01394">
    <property type="entry name" value="NDH1_NuoA"/>
    <property type="match status" value="1"/>
</dbReference>
<keyword evidence="11" id="KW-0830">Ubiquinone</keyword>
<organism evidence="13 14">
    <name type="scientific">Fodinibius salinus</name>
    <dbReference type="NCBI Taxonomy" id="860790"/>
    <lineage>
        <taxon>Bacteria</taxon>
        <taxon>Pseudomonadati</taxon>
        <taxon>Balneolota</taxon>
        <taxon>Balneolia</taxon>
        <taxon>Balneolales</taxon>
        <taxon>Balneolaceae</taxon>
        <taxon>Fodinibius</taxon>
    </lineage>
</organism>
<evidence type="ECO:0000313" key="14">
    <source>
        <dbReference type="Proteomes" id="UP000324595"/>
    </source>
</evidence>
<keyword evidence="3 11" id="KW-0813">Transport</keyword>
<dbReference type="InterPro" id="IPR000440">
    <property type="entry name" value="NADH_UbQ/plastoQ_OxRdtase_su3"/>
</dbReference>
<dbReference type="InterPro" id="IPR038430">
    <property type="entry name" value="NDAH_ubi_oxred_su3_sf"/>
</dbReference>
<dbReference type="GO" id="GO:0050136">
    <property type="term" value="F:NADH dehydrogenase (quinone) (non-electrogenic) activity"/>
    <property type="evidence" value="ECO:0007669"/>
    <property type="project" value="UniProtKB-UniRule"/>
</dbReference>
<evidence type="ECO:0000256" key="7">
    <source>
        <dbReference type="ARBA" id="ARBA00022967"/>
    </source>
</evidence>
<dbReference type="Proteomes" id="UP000324595">
    <property type="component" value="Unassembled WGS sequence"/>
</dbReference>
<dbReference type="GO" id="GO:0005886">
    <property type="term" value="C:plasma membrane"/>
    <property type="evidence" value="ECO:0007669"/>
    <property type="project" value="UniProtKB-SubCell"/>
</dbReference>
<evidence type="ECO:0000256" key="11">
    <source>
        <dbReference type="HAMAP-Rule" id="MF_01394"/>
    </source>
</evidence>
<sequence length="126" mass="14244">MLSNYLPILILGSIAIVLAILLMTLSKILGPYRPNKIKLDPYESGMDPVGEASDRYSISFYLVAIAFIVFDIEVVFVYPWAVSFLDYEVATLVSMVIFIAELFVGLIYLVKKGMLDWDMKEDGMFN</sequence>
<dbReference type="OrthoDB" id="9791970at2"/>
<evidence type="ECO:0000256" key="4">
    <source>
        <dbReference type="ARBA" id="ARBA00022475"/>
    </source>
</evidence>
<keyword evidence="5 11" id="KW-0812">Transmembrane</keyword>
<dbReference type="PANTHER" id="PTHR11058:SF22">
    <property type="entry name" value="NADH-QUINONE OXIDOREDUCTASE SUBUNIT A"/>
    <property type="match status" value="1"/>
</dbReference>
<evidence type="ECO:0000256" key="1">
    <source>
        <dbReference type="ARBA" id="ARBA00004141"/>
    </source>
</evidence>
<dbReference type="GO" id="GO:0030964">
    <property type="term" value="C:NADH dehydrogenase complex"/>
    <property type="evidence" value="ECO:0007669"/>
    <property type="project" value="TreeGrafter"/>
</dbReference>
<dbReference type="GO" id="GO:0048038">
    <property type="term" value="F:quinone binding"/>
    <property type="evidence" value="ECO:0007669"/>
    <property type="project" value="UniProtKB-KW"/>
</dbReference>
<comment type="subunit">
    <text evidence="11">NDH-1 is composed of 14 different subunits. Subunits NuoA, H, J, K, L, M, N constitute the membrane sector of the complex.</text>
</comment>
<comment type="subcellular location">
    <subcellularLocation>
        <location evidence="11 12">Cell membrane</location>
        <topology evidence="11 12">Multi-pass membrane protein</topology>
    </subcellularLocation>
    <subcellularLocation>
        <location evidence="1">Membrane</location>
        <topology evidence="1">Multi-pass membrane protein</topology>
    </subcellularLocation>
</comment>